<reference evidence="3" key="1">
    <citation type="submission" date="2022-11" db="UniProtKB">
        <authorList>
            <consortium name="WormBaseParasite"/>
        </authorList>
    </citation>
    <scope>IDENTIFICATION</scope>
</reference>
<evidence type="ECO:0000256" key="1">
    <source>
        <dbReference type="SAM" id="MobiDB-lite"/>
    </source>
</evidence>
<name>A0A915HIH3_ROMCU</name>
<sequence>MLMNESPMETPTQAPTDTELDKETGMAIESLIKDIAEESFTIKTKIPSQNDIIQIETDEEDDYLEMHPEDPNYIPPPKTHRDLREETKSRE</sequence>
<dbReference type="WBParaSite" id="nRc.2.0.1.t01385-RA">
    <property type="protein sequence ID" value="nRc.2.0.1.t01385-RA"/>
    <property type="gene ID" value="nRc.2.0.1.g01385"/>
</dbReference>
<keyword evidence="2" id="KW-1185">Reference proteome</keyword>
<evidence type="ECO:0000313" key="3">
    <source>
        <dbReference type="WBParaSite" id="nRc.2.0.1.t01385-RA"/>
    </source>
</evidence>
<dbReference type="Proteomes" id="UP000887565">
    <property type="component" value="Unplaced"/>
</dbReference>
<evidence type="ECO:0000313" key="2">
    <source>
        <dbReference type="Proteomes" id="UP000887565"/>
    </source>
</evidence>
<protein>
    <submittedName>
        <fullName evidence="3">Uncharacterized protein</fullName>
    </submittedName>
</protein>
<organism evidence="2 3">
    <name type="scientific">Romanomermis culicivorax</name>
    <name type="common">Nematode worm</name>
    <dbReference type="NCBI Taxonomy" id="13658"/>
    <lineage>
        <taxon>Eukaryota</taxon>
        <taxon>Metazoa</taxon>
        <taxon>Ecdysozoa</taxon>
        <taxon>Nematoda</taxon>
        <taxon>Enoplea</taxon>
        <taxon>Dorylaimia</taxon>
        <taxon>Mermithida</taxon>
        <taxon>Mermithoidea</taxon>
        <taxon>Mermithidae</taxon>
        <taxon>Romanomermis</taxon>
    </lineage>
</organism>
<dbReference type="AlphaFoldDB" id="A0A915HIH3"/>
<accession>A0A915HIH3</accession>
<proteinExistence type="predicted"/>
<feature type="region of interest" description="Disordered" evidence="1">
    <location>
        <begin position="1"/>
        <end position="22"/>
    </location>
</feature>
<feature type="compositionally biased region" description="Polar residues" evidence="1">
    <location>
        <begin position="7"/>
        <end position="16"/>
    </location>
</feature>
<feature type="region of interest" description="Disordered" evidence="1">
    <location>
        <begin position="58"/>
        <end position="91"/>
    </location>
</feature>
<feature type="compositionally biased region" description="Basic and acidic residues" evidence="1">
    <location>
        <begin position="79"/>
        <end position="91"/>
    </location>
</feature>